<dbReference type="AlphaFoldDB" id="A0A7W7M3Q6"/>
<comment type="caution">
    <text evidence="2">The sequence shown here is derived from an EMBL/GenBank/DDBJ whole genome shotgun (WGS) entry which is preliminary data.</text>
</comment>
<keyword evidence="3" id="KW-1185">Reference proteome</keyword>
<dbReference type="Proteomes" id="UP000540191">
    <property type="component" value="Unassembled WGS sequence"/>
</dbReference>
<feature type="domain" description="Helix-turn-helix" evidence="1">
    <location>
        <begin position="82"/>
        <end position="131"/>
    </location>
</feature>
<evidence type="ECO:0000313" key="2">
    <source>
        <dbReference type="EMBL" id="MBB4735844.1"/>
    </source>
</evidence>
<name>A0A7W7M3Q6_9MICC</name>
<dbReference type="EMBL" id="JACHNA010000001">
    <property type="protein sequence ID" value="MBB4735844.1"/>
    <property type="molecule type" value="Genomic_DNA"/>
</dbReference>
<reference evidence="2 3" key="1">
    <citation type="submission" date="2020-08" db="EMBL/GenBank/DDBJ databases">
        <title>Sequencing the genomes of 1000 actinobacteria strains.</title>
        <authorList>
            <person name="Klenk H.-P."/>
        </authorList>
    </citation>
    <scope>NUCLEOTIDE SEQUENCE [LARGE SCALE GENOMIC DNA]</scope>
    <source>
        <strain evidence="2 3">DSM 23974</strain>
    </source>
</reference>
<evidence type="ECO:0000313" key="3">
    <source>
        <dbReference type="Proteomes" id="UP000540191"/>
    </source>
</evidence>
<organism evidence="2 3">
    <name type="scientific">Micrococcus cohnii</name>
    <dbReference type="NCBI Taxonomy" id="993416"/>
    <lineage>
        <taxon>Bacteria</taxon>
        <taxon>Bacillati</taxon>
        <taxon>Actinomycetota</taxon>
        <taxon>Actinomycetes</taxon>
        <taxon>Micrococcales</taxon>
        <taxon>Micrococcaceae</taxon>
        <taxon>Micrococcus</taxon>
    </lineage>
</organism>
<proteinExistence type="predicted"/>
<dbReference type="InterPro" id="IPR041657">
    <property type="entry name" value="HTH_17"/>
</dbReference>
<dbReference type="Pfam" id="PF12728">
    <property type="entry name" value="HTH_17"/>
    <property type="match status" value="1"/>
</dbReference>
<dbReference type="SUPFAM" id="SSF46955">
    <property type="entry name" value="Putative DNA-binding domain"/>
    <property type="match status" value="1"/>
</dbReference>
<evidence type="ECO:0000259" key="1">
    <source>
        <dbReference type="Pfam" id="PF12728"/>
    </source>
</evidence>
<sequence length="144" mass="15732">MSTYQRMPAGLVCASVPAPLALVLVRTVSWPEVALKFAQHPEGLEAARFGWAQLNNAAAEYQHHLRQTVTPLPPVEGAASRWITTAQAAAQIGKSAETVRAWCRAGLVTARSEGNAWYIEPESLADYLESRNYREAEARNLDAA</sequence>
<gene>
    <name evidence="2" type="ORF">HDA30_001352</name>
</gene>
<accession>A0A7W7M3Q6</accession>
<dbReference type="RefSeq" id="WP_184241478.1">
    <property type="nucleotide sequence ID" value="NZ_JACHNA010000001.1"/>
</dbReference>
<dbReference type="InterPro" id="IPR009061">
    <property type="entry name" value="DNA-bd_dom_put_sf"/>
</dbReference>
<protein>
    <recommendedName>
        <fullName evidence="1">Helix-turn-helix domain-containing protein</fullName>
    </recommendedName>
</protein>